<feature type="binding site" evidence="7">
    <location>
        <position position="251"/>
    </location>
    <ligand>
        <name>FMN</name>
        <dbReference type="ChEBI" id="CHEBI:58210"/>
    </ligand>
</feature>
<feature type="binding site" evidence="7">
    <location>
        <position position="132"/>
    </location>
    <ligand>
        <name>glyoxylate</name>
        <dbReference type="ChEBI" id="CHEBI:36655"/>
    </ligand>
</feature>
<keyword evidence="4" id="KW-0560">Oxidoreductase</keyword>
<accession>A0A7Z0LQ63</accession>
<dbReference type="PANTHER" id="PTHR10578">
    <property type="entry name" value="S -2-HYDROXY-ACID OXIDASE-RELATED"/>
    <property type="match status" value="1"/>
</dbReference>
<evidence type="ECO:0000256" key="7">
    <source>
        <dbReference type="PIRSR" id="PIRSR000138-2"/>
    </source>
</evidence>
<evidence type="ECO:0000256" key="5">
    <source>
        <dbReference type="ARBA" id="ARBA00024042"/>
    </source>
</evidence>
<feature type="binding site" evidence="7">
    <location>
        <position position="278"/>
    </location>
    <ligand>
        <name>glyoxylate</name>
        <dbReference type="ChEBI" id="CHEBI:36655"/>
    </ligand>
</feature>
<dbReference type="InterPro" id="IPR013785">
    <property type="entry name" value="Aldolase_TIM"/>
</dbReference>
<gene>
    <name evidence="9" type="ORF">HZS80_02015</name>
</gene>
<evidence type="ECO:0000256" key="1">
    <source>
        <dbReference type="ARBA" id="ARBA00001917"/>
    </source>
</evidence>
<dbReference type="InterPro" id="IPR000262">
    <property type="entry name" value="FMN-dep_DH"/>
</dbReference>
<dbReference type="GO" id="GO:0004459">
    <property type="term" value="F:L-lactate dehydrogenase (NAD+) activity"/>
    <property type="evidence" value="ECO:0007669"/>
    <property type="project" value="TreeGrafter"/>
</dbReference>
<feature type="binding site" evidence="7">
    <location>
        <position position="130"/>
    </location>
    <ligand>
        <name>FMN</name>
        <dbReference type="ChEBI" id="CHEBI:58210"/>
    </ligand>
</feature>
<dbReference type="SUPFAM" id="SSF51395">
    <property type="entry name" value="FMN-linked oxidoreductases"/>
    <property type="match status" value="1"/>
</dbReference>
<protein>
    <submittedName>
        <fullName evidence="9">Alpha-hydroxy-acid oxidizing protein</fullName>
    </submittedName>
</protein>
<evidence type="ECO:0000313" key="9">
    <source>
        <dbReference type="EMBL" id="NYS76512.1"/>
    </source>
</evidence>
<feature type="binding site" evidence="7">
    <location>
        <position position="275"/>
    </location>
    <ligand>
        <name>glyoxylate</name>
        <dbReference type="ChEBI" id="CHEBI:36655"/>
    </ligand>
</feature>
<feature type="binding site" evidence="7">
    <location>
        <position position="27"/>
    </location>
    <ligand>
        <name>glyoxylate</name>
        <dbReference type="ChEBI" id="CHEBI:36655"/>
    </ligand>
</feature>
<comment type="similarity">
    <text evidence="5">Belongs to the FMN-dependent alpha-hydroxy acid dehydrogenase family.</text>
</comment>
<feature type="binding site" evidence="7">
    <location>
        <position position="273"/>
    </location>
    <ligand>
        <name>FMN</name>
        <dbReference type="ChEBI" id="CHEBI:58210"/>
    </ligand>
</feature>
<dbReference type="GO" id="GO:0010181">
    <property type="term" value="F:FMN binding"/>
    <property type="evidence" value="ECO:0007669"/>
    <property type="project" value="InterPro"/>
</dbReference>
<dbReference type="InterPro" id="IPR012133">
    <property type="entry name" value="Alpha-hydoxy_acid_DH_FMN"/>
</dbReference>
<dbReference type="FunFam" id="3.20.20.70:FF:000029">
    <property type="entry name" value="L-lactate dehydrogenase"/>
    <property type="match status" value="1"/>
</dbReference>
<feature type="binding site" evidence="7">
    <location>
        <position position="157"/>
    </location>
    <ligand>
        <name>FMN</name>
        <dbReference type="ChEBI" id="CHEBI:58210"/>
    </ligand>
</feature>
<name>A0A7Z0LQ63_9GAMM</name>
<dbReference type="EMBL" id="JACCDE010000002">
    <property type="protein sequence ID" value="NYS76512.1"/>
    <property type="molecule type" value="Genomic_DNA"/>
</dbReference>
<keyword evidence="10" id="KW-1185">Reference proteome</keyword>
<dbReference type="InterPro" id="IPR008259">
    <property type="entry name" value="FMN_hydac_DH_AS"/>
</dbReference>
<feature type="binding site" evidence="7">
    <location>
        <position position="166"/>
    </location>
    <ligand>
        <name>glyoxylate</name>
        <dbReference type="ChEBI" id="CHEBI:36655"/>
    </ligand>
</feature>
<comment type="cofactor">
    <cofactor evidence="1">
        <name>FMN</name>
        <dbReference type="ChEBI" id="CHEBI:58210"/>
    </cofactor>
</comment>
<proteinExistence type="inferred from homology"/>
<dbReference type="PIRSF" id="PIRSF000138">
    <property type="entry name" value="Al-hdrx_acd_dh"/>
    <property type="match status" value="1"/>
</dbReference>
<dbReference type="PROSITE" id="PS51349">
    <property type="entry name" value="FMN_HYDROXY_ACID_DH_2"/>
    <property type="match status" value="1"/>
</dbReference>
<evidence type="ECO:0000256" key="6">
    <source>
        <dbReference type="PIRSR" id="PIRSR000138-1"/>
    </source>
</evidence>
<feature type="domain" description="FMN hydroxy acid dehydrogenase" evidence="8">
    <location>
        <begin position="1"/>
        <end position="378"/>
    </location>
</feature>
<dbReference type="PANTHER" id="PTHR10578:SF107">
    <property type="entry name" value="2-HYDROXYACID OXIDASE 1"/>
    <property type="match status" value="1"/>
</dbReference>
<feature type="active site" description="Proton acceptor" evidence="6">
    <location>
        <position position="275"/>
    </location>
</feature>
<feature type="binding site" evidence="7">
    <location>
        <position position="109"/>
    </location>
    <ligand>
        <name>FMN</name>
        <dbReference type="ChEBI" id="CHEBI:58210"/>
    </ligand>
</feature>
<dbReference type="GO" id="GO:0009060">
    <property type="term" value="P:aerobic respiration"/>
    <property type="evidence" value="ECO:0007669"/>
    <property type="project" value="TreeGrafter"/>
</dbReference>
<feature type="binding site" evidence="7">
    <location>
        <begin position="304"/>
        <end position="308"/>
    </location>
    <ligand>
        <name>FMN</name>
        <dbReference type="ChEBI" id="CHEBI:58210"/>
    </ligand>
</feature>
<sequence length="389" mass="42637">MAHTSPINVEDYRQLAKKRLPRMVFDYLDGGAEDEKGLEHNRTVFDNVRLKPQRLVDVSQRSLSTKLFGSTLSMPLIIAPTGLNGVLWPKGDIALAKSAAKAGIPFVLSTASNSSIEEVASQCDGELWFQLYVVHRTLAESMVARALKAGYTTLVLTTDVSVNGYRERDIKNGFKIPFNYTPRVLLDGMRHPRWSFDVLKHGMPSLKNFETSAAQDIEVQAALMSRQMDASFDWEALKRLRDIWPHRLIVKGLTDARDAQKCYQLGIDGVILSNHGGRQLDTCVSPLESLGEVTEACPFPVLIDSGFRRGSDVVKALAMGASAVLLGRAALYGLSAAGEAGVDDVLRLIKEDIDRTMAQVGCASIHHLTRDFIKSDNAGLSPSLQKIGA</sequence>
<evidence type="ECO:0000259" key="8">
    <source>
        <dbReference type="PROSITE" id="PS51349"/>
    </source>
</evidence>
<feature type="binding site" evidence="7">
    <location>
        <begin position="327"/>
        <end position="328"/>
    </location>
    <ligand>
        <name>FMN</name>
        <dbReference type="ChEBI" id="CHEBI:58210"/>
    </ligand>
</feature>
<organism evidence="9 10">
    <name type="scientific">Vreelandella glaciei</name>
    <dbReference type="NCBI Taxonomy" id="186761"/>
    <lineage>
        <taxon>Bacteria</taxon>
        <taxon>Pseudomonadati</taxon>
        <taxon>Pseudomonadota</taxon>
        <taxon>Gammaproteobacteria</taxon>
        <taxon>Oceanospirillales</taxon>
        <taxon>Halomonadaceae</taxon>
        <taxon>Vreelandella</taxon>
    </lineage>
</organism>
<evidence type="ECO:0000313" key="10">
    <source>
        <dbReference type="Proteomes" id="UP000526892"/>
    </source>
</evidence>
<evidence type="ECO:0000256" key="4">
    <source>
        <dbReference type="ARBA" id="ARBA00023002"/>
    </source>
</evidence>
<comment type="caution">
    <text evidence="9">The sequence shown here is derived from an EMBL/GenBank/DDBJ whole genome shotgun (WGS) entry which is preliminary data.</text>
</comment>
<evidence type="ECO:0000256" key="3">
    <source>
        <dbReference type="ARBA" id="ARBA00022643"/>
    </source>
</evidence>
<dbReference type="Pfam" id="PF01070">
    <property type="entry name" value="FMN_dh"/>
    <property type="match status" value="1"/>
</dbReference>
<dbReference type="InterPro" id="IPR037396">
    <property type="entry name" value="FMN_HAD"/>
</dbReference>
<dbReference type="Gene3D" id="3.20.20.70">
    <property type="entry name" value="Aldolase class I"/>
    <property type="match status" value="1"/>
</dbReference>
<dbReference type="AlphaFoldDB" id="A0A7Z0LQ63"/>
<dbReference type="Proteomes" id="UP000526892">
    <property type="component" value="Unassembled WGS sequence"/>
</dbReference>
<reference evidence="9 10" key="1">
    <citation type="journal article" date="2003" name="Extremophiles">
        <title>Halomonas glaciei sp. nov. isolated from fast ice of Adelie Land, Antarctica.</title>
        <authorList>
            <person name="Reddy G.S."/>
            <person name="Raghavan P.U."/>
            <person name="Sarita N.B."/>
            <person name="Prakash J.S."/>
            <person name="Nagesh N."/>
            <person name="Delille D."/>
            <person name="Shivaji S."/>
        </authorList>
    </citation>
    <scope>NUCLEOTIDE SEQUENCE [LARGE SCALE GENOMIC DNA]</scope>
    <source>
        <strain evidence="9 10">DD39</strain>
    </source>
</reference>
<dbReference type="PROSITE" id="PS00557">
    <property type="entry name" value="FMN_HYDROXY_ACID_DH_1"/>
    <property type="match status" value="1"/>
</dbReference>
<feature type="binding site" evidence="7">
    <location>
        <begin position="80"/>
        <end position="82"/>
    </location>
    <ligand>
        <name>FMN</name>
        <dbReference type="ChEBI" id="CHEBI:58210"/>
    </ligand>
</feature>
<keyword evidence="3 7" id="KW-0288">FMN</keyword>
<dbReference type="GO" id="GO:0005886">
    <property type="term" value="C:plasma membrane"/>
    <property type="evidence" value="ECO:0007669"/>
    <property type="project" value="TreeGrafter"/>
</dbReference>
<keyword evidence="2 7" id="KW-0285">Flavoprotein</keyword>
<evidence type="ECO:0000256" key="2">
    <source>
        <dbReference type="ARBA" id="ARBA00022630"/>
    </source>
</evidence>